<dbReference type="RefSeq" id="WP_121973539.1">
    <property type="nucleotide sequence ID" value="NZ_OOGT01000039.1"/>
</dbReference>
<evidence type="ECO:0000256" key="1">
    <source>
        <dbReference type="SAM" id="Phobius"/>
    </source>
</evidence>
<keyword evidence="3" id="KW-1185">Reference proteome</keyword>
<evidence type="ECO:0000313" key="2">
    <source>
        <dbReference type="EMBL" id="SPL70037.1"/>
    </source>
</evidence>
<dbReference type="EMBL" id="OOGT01000039">
    <property type="protein sequence ID" value="SPL70037.1"/>
    <property type="molecule type" value="Genomic_DNA"/>
</dbReference>
<dbReference type="Proteomes" id="UP000245974">
    <property type="component" value="Unassembled WGS sequence"/>
</dbReference>
<keyword evidence="1" id="KW-1133">Transmembrane helix</keyword>
<dbReference type="InParanoid" id="A0A2U3MX73"/>
<keyword evidence="1" id="KW-0812">Transmembrane</keyword>
<organism evidence="2 3">
    <name type="scientific">Acinetobacter stercoris</name>
    <dbReference type="NCBI Taxonomy" id="2126983"/>
    <lineage>
        <taxon>Bacteria</taxon>
        <taxon>Pseudomonadati</taxon>
        <taxon>Pseudomonadota</taxon>
        <taxon>Gammaproteobacteria</taxon>
        <taxon>Moraxellales</taxon>
        <taxon>Moraxellaceae</taxon>
        <taxon>Acinetobacter</taxon>
    </lineage>
</organism>
<proteinExistence type="predicted"/>
<dbReference type="AlphaFoldDB" id="A0A2U3MX73"/>
<keyword evidence="1" id="KW-0472">Membrane</keyword>
<evidence type="ECO:0000313" key="3">
    <source>
        <dbReference type="Proteomes" id="UP000245974"/>
    </source>
</evidence>
<accession>A0A2U3MX73</accession>
<feature type="transmembrane region" description="Helical" evidence="1">
    <location>
        <begin position="6"/>
        <end position="25"/>
    </location>
</feature>
<reference evidence="3" key="1">
    <citation type="submission" date="2018-03" db="EMBL/GenBank/DDBJ databases">
        <authorList>
            <person name="Blom J."/>
        </authorList>
    </citation>
    <scope>NUCLEOTIDE SEQUENCE [LARGE SCALE GENOMIC DNA]</scope>
    <source>
        <strain evidence="3">KPC-SM-21</strain>
    </source>
</reference>
<protein>
    <submittedName>
        <fullName evidence="2">Uncharacterized protein</fullName>
    </submittedName>
</protein>
<name>A0A2U3MX73_9GAMM</name>
<gene>
    <name evidence="2" type="ORF">KPC_1215</name>
</gene>
<sequence length="191" mass="21643">MKEIIIAITVGVLTGAFTPVFYYHFIEKPKLNLEVDKLKLETFKSFTSFIPKIDTQCTSNKLNYWNWEIRCNIKNSGDYPVNITLNNIKLGLAKNVDQITIGNDQYSYKCSKKSYLSSPGSNSYIGCNIYLNHKKYPNGVVINAAEAYLDFQFKTDESTQVILESIDNIKGLSQYVKQISNDGVKVIVALQ</sequence>